<feature type="compositionally biased region" description="Polar residues" evidence="4">
    <location>
        <begin position="208"/>
        <end position="220"/>
    </location>
</feature>
<feature type="compositionally biased region" description="Basic and acidic residues" evidence="4">
    <location>
        <begin position="35"/>
        <end position="45"/>
    </location>
</feature>
<proteinExistence type="predicted"/>
<evidence type="ECO:0000256" key="3">
    <source>
        <dbReference type="PROSITE-ProRule" id="PRU00339"/>
    </source>
</evidence>
<dbReference type="InterPro" id="IPR011990">
    <property type="entry name" value="TPR-like_helical_dom_sf"/>
</dbReference>
<keyword evidence="2 3" id="KW-0802">TPR repeat</keyword>
<evidence type="ECO:0008006" key="7">
    <source>
        <dbReference type="Google" id="ProtNLM"/>
    </source>
</evidence>
<dbReference type="PANTHER" id="PTHR45641:SF19">
    <property type="entry name" value="NEPHROCYSTIN-3"/>
    <property type="match status" value="1"/>
</dbReference>
<reference evidence="5 6" key="1">
    <citation type="submission" date="2019-01" db="EMBL/GenBank/DDBJ databases">
        <authorList>
            <person name="Ferrante I. M."/>
        </authorList>
    </citation>
    <scope>NUCLEOTIDE SEQUENCE [LARGE SCALE GENOMIC DNA]</scope>
    <source>
        <strain evidence="5 6">B856</strain>
    </source>
</reference>
<gene>
    <name evidence="5" type="ORF">PSNMU_V1.4_AUG-EV-PASAV3_0120790</name>
</gene>
<dbReference type="OrthoDB" id="10031679at2759"/>
<evidence type="ECO:0000256" key="4">
    <source>
        <dbReference type="SAM" id="MobiDB-lite"/>
    </source>
</evidence>
<keyword evidence="6" id="KW-1185">Reference proteome</keyword>
<name>A0A448ZSC2_9STRA</name>
<feature type="region of interest" description="Disordered" evidence="4">
    <location>
        <begin position="181"/>
        <end position="220"/>
    </location>
</feature>
<feature type="compositionally biased region" description="Polar residues" evidence="4">
    <location>
        <begin position="132"/>
        <end position="146"/>
    </location>
</feature>
<sequence>MMTERRASALRPSTRGSGGLVNGNKIQNVSFSEDPMDHIPKKAQELRLSSPSNGSSPRRTSFLKRNKKSSKDNGDKDTSIATNGKENNHNKAGGNSIEIKLKNPTGSSGASSPRKWGSRRFKGFSLFGGSGDQRNGYGTLNDSNNYENDGEVTTAVEVDPVMTIFESRNTQRVRFTLAGDSNESVISGGGLSRNSRDHQKNTKRGESSKNANSGSGSTGNVKQFMSRALFWSKSSSKKLSEEEMKREAKELGCGPLIWESAATPTGPEVIHTKNNRNNNQKRNQKTPELTVSFTEDPKARAAVSKILAKASSAEHVHFRYEYAVKCYLKALTILQKQAKYPDDHPTVVKTVRLMNNAHNVLISYKNSANIVKMGIKNEDAGELVKALKMYTIAYRIRRDNLSRNHPSLVVLLNMLGSIQIKRGELLEAMQIYELALSDDSTVVPEAPTESAAPRHQQQQITTKDRNLLAKSVTFREMGTIYEMWGNVDEALKFFHKSLECVAEWRESVRSSYKSRNRIVKNTDGGCDNGNDDEKSGSISLRTSSTESQHYSIDIVQTVSSNIGDSEMELVFGSKGSPKNCSESNSKSRNKYERFFPNEIDLKAKDGVKNSDENSHADMDLSLTLHQIARLYCSQGKFDRALDAYEAALRGMKTALGKHHPNVAAVLGNIGNLQKEMGDLDAAYKTYQEVLGIESYRLGLSHPDVAITLHNIATIDAARGNYQHSLQLYQKVIGLQKQLFGEDNISVAVTAACMGDVYEKIGELKSSMTSFDEAVRIKSSVLGRHSLEVGRLLHKLGKLSFLSTDYVEAESYISRTVLIYRLNKLDEHHEWFVDANRDSADIDGALALGVADQCEI</sequence>
<dbReference type="EMBL" id="CAACVS010000676">
    <property type="protein sequence ID" value="VEU44938.1"/>
    <property type="molecule type" value="Genomic_DNA"/>
</dbReference>
<dbReference type="Proteomes" id="UP000291116">
    <property type="component" value="Unassembled WGS sequence"/>
</dbReference>
<dbReference type="SUPFAM" id="SSF48452">
    <property type="entry name" value="TPR-like"/>
    <property type="match status" value="2"/>
</dbReference>
<dbReference type="InterPro" id="IPR019734">
    <property type="entry name" value="TPR_rpt"/>
</dbReference>
<feature type="region of interest" description="Disordered" evidence="4">
    <location>
        <begin position="1"/>
        <end position="119"/>
    </location>
</feature>
<dbReference type="SMART" id="SM00028">
    <property type="entry name" value="TPR"/>
    <property type="match status" value="9"/>
</dbReference>
<feature type="region of interest" description="Disordered" evidence="4">
    <location>
        <begin position="520"/>
        <end position="544"/>
    </location>
</feature>
<feature type="region of interest" description="Disordered" evidence="4">
    <location>
        <begin position="266"/>
        <end position="285"/>
    </location>
</feature>
<accession>A0A448ZSC2</accession>
<dbReference type="Pfam" id="PF13424">
    <property type="entry name" value="TPR_12"/>
    <property type="match status" value="2"/>
</dbReference>
<protein>
    <recommendedName>
        <fullName evidence="7">Kinesin light chain</fullName>
    </recommendedName>
</protein>
<keyword evidence="1" id="KW-0677">Repeat</keyword>
<evidence type="ECO:0000313" key="5">
    <source>
        <dbReference type="EMBL" id="VEU44938.1"/>
    </source>
</evidence>
<feature type="compositionally biased region" description="Basic and acidic residues" evidence="4">
    <location>
        <begin position="194"/>
        <end position="207"/>
    </location>
</feature>
<evidence type="ECO:0000313" key="6">
    <source>
        <dbReference type="Proteomes" id="UP000291116"/>
    </source>
</evidence>
<dbReference type="AlphaFoldDB" id="A0A448ZSC2"/>
<dbReference type="PROSITE" id="PS50005">
    <property type="entry name" value="TPR"/>
    <property type="match status" value="1"/>
</dbReference>
<feature type="compositionally biased region" description="Basic and acidic residues" evidence="4">
    <location>
        <begin position="69"/>
        <end position="78"/>
    </location>
</feature>
<evidence type="ECO:0000256" key="1">
    <source>
        <dbReference type="ARBA" id="ARBA00022737"/>
    </source>
</evidence>
<feature type="repeat" description="TPR" evidence="3">
    <location>
        <begin position="663"/>
        <end position="696"/>
    </location>
</feature>
<organism evidence="5 6">
    <name type="scientific">Pseudo-nitzschia multistriata</name>
    <dbReference type="NCBI Taxonomy" id="183589"/>
    <lineage>
        <taxon>Eukaryota</taxon>
        <taxon>Sar</taxon>
        <taxon>Stramenopiles</taxon>
        <taxon>Ochrophyta</taxon>
        <taxon>Bacillariophyta</taxon>
        <taxon>Bacillariophyceae</taxon>
        <taxon>Bacillariophycidae</taxon>
        <taxon>Bacillariales</taxon>
        <taxon>Bacillariaceae</taxon>
        <taxon>Pseudo-nitzschia</taxon>
    </lineage>
</organism>
<evidence type="ECO:0000256" key="2">
    <source>
        <dbReference type="ARBA" id="ARBA00022803"/>
    </source>
</evidence>
<feature type="region of interest" description="Disordered" evidence="4">
    <location>
        <begin position="127"/>
        <end position="146"/>
    </location>
</feature>
<dbReference type="PANTHER" id="PTHR45641">
    <property type="entry name" value="TETRATRICOPEPTIDE REPEAT PROTEIN (AFU_ORTHOLOGUE AFUA_6G03870)"/>
    <property type="match status" value="1"/>
</dbReference>
<feature type="compositionally biased region" description="Polar residues" evidence="4">
    <location>
        <begin position="47"/>
        <end position="59"/>
    </location>
</feature>
<dbReference type="Gene3D" id="1.25.40.10">
    <property type="entry name" value="Tetratricopeptide repeat domain"/>
    <property type="match status" value="2"/>
</dbReference>